<dbReference type="HOGENOM" id="CLU_088125_0_0_1"/>
<evidence type="ECO:0000313" key="1">
    <source>
        <dbReference type="EMBL" id="KIM33208.1"/>
    </source>
</evidence>
<feature type="non-terminal residue" evidence="1">
    <location>
        <position position="1"/>
    </location>
</feature>
<feature type="non-terminal residue" evidence="1">
    <location>
        <position position="202"/>
    </location>
</feature>
<dbReference type="EMBL" id="KN824278">
    <property type="protein sequence ID" value="KIM33208.1"/>
    <property type="molecule type" value="Genomic_DNA"/>
</dbReference>
<reference evidence="1 2" key="1">
    <citation type="submission" date="2014-04" db="EMBL/GenBank/DDBJ databases">
        <authorList>
            <consortium name="DOE Joint Genome Institute"/>
            <person name="Kuo A."/>
            <person name="Zuccaro A."/>
            <person name="Kohler A."/>
            <person name="Nagy L.G."/>
            <person name="Floudas D."/>
            <person name="Copeland A."/>
            <person name="Barry K.W."/>
            <person name="Cichocki N."/>
            <person name="Veneault-Fourrey C."/>
            <person name="LaButti K."/>
            <person name="Lindquist E.A."/>
            <person name="Lipzen A."/>
            <person name="Lundell T."/>
            <person name="Morin E."/>
            <person name="Murat C."/>
            <person name="Sun H."/>
            <person name="Tunlid A."/>
            <person name="Henrissat B."/>
            <person name="Grigoriev I.V."/>
            <person name="Hibbett D.S."/>
            <person name="Martin F."/>
            <person name="Nordberg H.P."/>
            <person name="Cantor M.N."/>
            <person name="Hua S.X."/>
        </authorList>
    </citation>
    <scope>NUCLEOTIDE SEQUENCE [LARGE SCALE GENOMIC DNA]</scope>
    <source>
        <strain evidence="1 2">MAFF 305830</strain>
    </source>
</reference>
<reference evidence="2" key="2">
    <citation type="submission" date="2015-01" db="EMBL/GenBank/DDBJ databases">
        <title>Evolutionary Origins and Diversification of the Mycorrhizal Mutualists.</title>
        <authorList>
            <consortium name="DOE Joint Genome Institute"/>
            <consortium name="Mycorrhizal Genomics Consortium"/>
            <person name="Kohler A."/>
            <person name="Kuo A."/>
            <person name="Nagy L.G."/>
            <person name="Floudas D."/>
            <person name="Copeland A."/>
            <person name="Barry K.W."/>
            <person name="Cichocki N."/>
            <person name="Veneault-Fourrey C."/>
            <person name="LaButti K."/>
            <person name="Lindquist E.A."/>
            <person name="Lipzen A."/>
            <person name="Lundell T."/>
            <person name="Morin E."/>
            <person name="Murat C."/>
            <person name="Riley R."/>
            <person name="Ohm R."/>
            <person name="Sun H."/>
            <person name="Tunlid A."/>
            <person name="Henrissat B."/>
            <person name="Grigoriev I.V."/>
            <person name="Hibbett D.S."/>
            <person name="Martin F."/>
        </authorList>
    </citation>
    <scope>NUCLEOTIDE SEQUENCE [LARGE SCALE GENOMIC DNA]</scope>
    <source>
        <strain evidence="2">MAFF 305830</strain>
    </source>
</reference>
<keyword evidence="2" id="KW-1185">Reference proteome</keyword>
<sequence>DWVLLTDSLHFCYTSPSFNAAVPQAKTLIGRHFFDYLSPQGNPPSDLITQRLLNCYSDDNGDVLHLNYATVSTIRFHLHTGQFLSIQPDYAFNQFVVTVSRAGGFILAFLHVKAASSRDCNFHMCEPLKPDDLSGVAPYVPPLDSGPPYHVFQILLDDERRPIIFSTPTTLAGGIAIAPPVLAEGTQNSRDSVANQGITSCT</sequence>
<organism evidence="1 2">
    <name type="scientific">Serendipita vermifera MAFF 305830</name>
    <dbReference type="NCBI Taxonomy" id="933852"/>
    <lineage>
        <taxon>Eukaryota</taxon>
        <taxon>Fungi</taxon>
        <taxon>Dikarya</taxon>
        <taxon>Basidiomycota</taxon>
        <taxon>Agaricomycotina</taxon>
        <taxon>Agaricomycetes</taxon>
        <taxon>Sebacinales</taxon>
        <taxon>Serendipitaceae</taxon>
        <taxon>Serendipita</taxon>
    </lineage>
</organism>
<protein>
    <submittedName>
        <fullName evidence="1">Uncharacterized protein</fullName>
    </submittedName>
</protein>
<accession>A0A0C2X522</accession>
<dbReference type="OrthoDB" id="2162994at2759"/>
<evidence type="ECO:0000313" key="2">
    <source>
        <dbReference type="Proteomes" id="UP000054097"/>
    </source>
</evidence>
<dbReference type="Proteomes" id="UP000054097">
    <property type="component" value="Unassembled WGS sequence"/>
</dbReference>
<dbReference type="AlphaFoldDB" id="A0A0C2X522"/>
<gene>
    <name evidence="1" type="ORF">M408DRAFT_42567</name>
</gene>
<name>A0A0C2X522_SERVB</name>
<proteinExistence type="predicted"/>